<sequence>MVSSRTLEDEMVRMVLIRTMKEPFRYIAPVKPAKEPSVNCSEDIKSVPETATLRTSDMDVVIRRRFPSVVRYVLGDRALPGQPSDVRDVTINDVTVPLGDDDVAFAQCGDARAEYRLVARNRDAHIDAELTVAISVEARALHFDIVEIVNHEDESRYPIQTVAFPDHSLVSVRGDQPEAVLVGAVMSCDVMKTGDETLRVESGLALTDRDYTYAFVSDGILSAGLWSNSEHDGRVVAVSADGGSRNTRVYATSKTVDGVVSLGLASAPWYYHRKVSDSHGRVAVVEQIEMPRAAVVIADDVNGDGRVDWQDAAIEYRTVMNNPVGARTVPDLVCERIAMNFGSQVQNPFLTTLDNVKKVALATDGLGQSVMLKGYANEGHDSSHPDYADINQRAGGAGDLRTLMEEGRRYGARFGIHINVSEMYPEADALCEDMVHREADGCLHYGWNWIDQGIGLDAVYDLVSGNRVRRLNDLKRVVGDGLEFVYVDIWGNHASSDWEDSWQTRRMSRQLNDNGWRVGTEYGSSNEYDATMQHWAVDLGYNYSGGSGKGENSQVMRFLRNHQKDSWVGDYPAYGGAANAPLLGGYDMRDFEGWQGRNDFNAYIANIFTHDLTTKFIQHFRVMRWVNSPLDGNMPCDPVTNGGHEQIRLADGDGHTLVLSRGSNDPSDPAYRQRTMELDGRVIARGAVSCGDGTGRGDESYLIPWLWDSVSGNLVEPTDVRLYHWNTAGGSSTWDLPDDWRGQDAVAVYRLGEHGRGERVSVPVANGRITLDAEPGTAYVIYRFDGLPEEHAVRWSTGTHLIDVGFNGGAESLAAHWPAEGTGVASIVHSEASNPMLRLEGDVTVSQELTDLVPGVRYALYVGVDNRSDHPATITVNANGRTLACNSAPRSIARNYVQSYAHNTKSATVDGTSYFQNMFVHFVAPEAPTFVVLGHTGEGAAYFDDVRVVENAYTGLSVAEDGSVLRLSNDFERNAQGIWPFVVGGSEGVEDNRVHLSELHAPYTQAGWDVKRMDDVLDGSWSLKVNGLTELDAVVYRTIPQNVTFAPGMRYRIGFDYQSGSEGIYEVAVGDGESVEDVVERIPLSKSLGATRRCEFTLIGAEDGQSWFGIRSTDVAPDLEGTDGNEANFGGYRDIVIDNLLIERID</sequence>
<proteinExistence type="predicted"/>
<dbReference type="Gene3D" id="3.20.20.80">
    <property type="entry name" value="Glycosidases"/>
    <property type="match status" value="1"/>
</dbReference>
<dbReference type="KEGG" id="bgx:ESN35_08770"/>
<gene>
    <name evidence="6" type="ORF">ESN35_08770</name>
</gene>
<dbReference type="EMBL" id="CP035464">
    <property type="protein sequence ID" value="QAY33486.1"/>
    <property type="molecule type" value="Genomic_DNA"/>
</dbReference>
<dbReference type="Gene3D" id="2.60.120.260">
    <property type="entry name" value="Galactose-binding domain-like"/>
    <property type="match status" value="2"/>
</dbReference>
<dbReference type="GO" id="GO:0033926">
    <property type="term" value="F:endo-alpha-N-acetylgalactosaminidase activity"/>
    <property type="evidence" value="ECO:0007669"/>
    <property type="project" value="InterPro"/>
</dbReference>
<dbReference type="Gene3D" id="2.70.98.10">
    <property type="match status" value="1"/>
</dbReference>
<feature type="domain" description="Galactose mutarotase-like fold" evidence="4">
    <location>
        <begin position="54"/>
        <end position="309"/>
    </location>
</feature>
<protein>
    <recommendedName>
        <fullName evidence="8">Endo-alpha-N-acetylgalactosaminidase</fullName>
    </recommendedName>
</protein>
<evidence type="ECO:0000259" key="2">
    <source>
        <dbReference type="Pfam" id="PF17451"/>
    </source>
</evidence>
<dbReference type="Pfam" id="PF17974">
    <property type="entry name" value="GalBD_like"/>
    <property type="match status" value="1"/>
</dbReference>
<evidence type="ECO:0000259" key="3">
    <source>
        <dbReference type="Pfam" id="PF17974"/>
    </source>
</evidence>
<feature type="domain" description="Endo-alpha-N-acetylgalactosaminidase" evidence="5">
    <location>
        <begin position="802"/>
        <end position="943"/>
    </location>
</feature>
<dbReference type="InterPro" id="IPR049314">
    <property type="entry name" value="GH101_dom-5"/>
</dbReference>
<feature type="domain" description="Glycosyl hydrolase 101 beta-sandwich" evidence="2">
    <location>
        <begin position="610"/>
        <end position="756"/>
    </location>
</feature>
<evidence type="ECO:0000259" key="4">
    <source>
        <dbReference type="Pfam" id="PF18080"/>
    </source>
</evidence>
<dbReference type="Pfam" id="PF12905">
    <property type="entry name" value="Glyco_hydro_101"/>
    <property type="match status" value="1"/>
</dbReference>
<dbReference type="InterPro" id="IPR025706">
    <property type="entry name" value="Endoa_GalNAc"/>
</dbReference>
<evidence type="ECO:0000259" key="5">
    <source>
        <dbReference type="Pfam" id="PF21466"/>
    </source>
</evidence>
<dbReference type="Pfam" id="PF21466">
    <property type="entry name" value="GH101_dom-5"/>
    <property type="match status" value="1"/>
</dbReference>
<dbReference type="GO" id="GO:0030246">
    <property type="term" value="F:carbohydrate binding"/>
    <property type="evidence" value="ECO:0007669"/>
    <property type="project" value="InterPro"/>
</dbReference>
<dbReference type="InterPro" id="IPR013780">
    <property type="entry name" value="Glyco_hydro_b"/>
</dbReference>
<dbReference type="Pfam" id="PF17451">
    <property type="entry name" value="Glyco_hyd_101C"/>
    <property type="match status" value="1"/>
</dbReference>
<organism evidence="6 7">
    <name type="scientific">Bifidobacterium pullorum subsp. gallinarum</name>
    <dbReference type="NCBI Taxonomy" id="78344"/>
    <lineage>
        <taxon>Bacteria</taxon>
        <taxon>Bacillati</taxon>
        <taxon>Actinomycetota</taxon>
        <taxon>Actinomycetes</taxon>
        <taxon>Bifidobacteriales</taxon>
        <taxon>Bifidobacteriaceae</taxon>
        <taxon>Bifidobacterium</taxon>
    </lineage>
</organism>
<dbReference type="InterPro" id="IPR014718">
    <property type="entry name" value="GH-type_carb-bd"/>
</dbReference>
<dbReference type="AlphaFoldDB" id="A0A4P6DUS0"/>
<evidence type="ECO:0000313" key="6">
    <source>
        <dbReference type="EMBL" id="QAY33486.1"/>
    </source>
</evidence>
<dbReference type="Gene3D" id="2.60.40.1180">
    <property type="entry name" value="Golgi alpha-mannosidase II"/>
    <property type="match status" value="1"/>
</dbReference>
<evidence type="ECO:0000313" key="7">
    <source>
        <dbReference type="Proteomes" id="UP000293589"/>
    </source>
</evidence>
<feature type="domain" description="Endo-alpha-N-acetylgalactosaminidase" evidence="3">
    <location>
        <begin position="944"/>
        <end position="1131"/>
    </location>
</feature>
<dbReference type="Proteomes" id="UP000293589">
    <property type="component" value="Chromosome"/>
</dbReference>
<feature type="domain" description="Endo-alpha-N-acetylgalactosaminidase" evidence="1">
    <location>
        <begin position="310"/>
        <end position="604"/>
    </location>
</feature>
<dbReference type="InterPro" id="IPR035364">
    <property type="entry name" value="Beta_sandwich_GH101"/>
</dbReference>
<evidence type="ECO:0000259" key="1">
    <source>
        <dbReference type="Pfam" id="PF12905"/>
    </source>
</evidence>
<evidence type="ECO:0008006" key="8">
    <source>
        <dbReference type="Google" id="ProtNLM"/>
    </source>
</evidence>
<name>A0A4P6DUS0_9BIFI</name>
<reference evidence="6 7" key="1">
    <citation type="submission" date="2019-01" db="EMBL/GenBank/DDBJ databases">
        <title>Complete genome sequence of Bifidobacterium gallinarum CACC 514.</title>
        <authorList>
            <person name="Jung M."/>
        </authorList>
    </citation>
    <scope>NUCLEOTIDE SEQUENCE [LARGE SCALE GENOMIC DNA]</scope>
    <source>
        <strain evidence="6 7">CACC 514</strain>
    </source>
</reference>
<dbReference type="InterPro" id="IPR040502">
    <property type="entry name" value="GH101_dom-6"/>
</dbReference>
<dbReference type="InterPro" id="IPR040633">
    <property type="entry name" value="Gal_mutarotas_3"/>
</dbReference>
<accession>A0A4P6DUS0</accession>
<dbReference type="CDD" id="cd14244">
    <property type="entry name" value="GH_101_like"/>
    <property type="match status" value="1"/>
</dbReference>
<dbReference type="Pfam" id="PF18080">
    <property type="entry name" value="Gal_mutarotas_3"/>
    <property type="match status" value="1"/>
</dbReference>